<reference evidence="2 3" key="1">
    <citation type="journal article" date="2020" name="ISME J.">
        <title>Uncovering the hidden diversity of litter-decomposition mechanisms in mushroom-forming fungi.</title>
        <authorList>
            <person name="Floudas D."/>
            <person name="Bentzer J."/>
            <person name="Ahren D."/>
            <person name="Johansson T."/>
            <person name="Persson P."/>
            <person name="Tunlid A."/>
        </authorList>
    </citation>
    <scope>NUCLEOTIDE SEQUENCE [LARGE SCALE GENOMIC DNA]</scope>
    <source>
        <strain evidence="2 3">CBS 291.85</strain>
    </source>
</reference>
<keyword evidence="3" id="KW-1185">Reference proteome</keyword>
<sequence>MVNYASPGSGDDISVEESEDEGGAKDKEDDKDKDYNPDDFVAETGRRRYVGPVLLGYGPPIEVYKESSDIS</sequence>
<gene>
    <name evidence="2" type="ORF">D9758_013652</name>
</gene>
<dbReference type="Proteomes" id="UP000559256">
    <property type="component" value="Unassembled WGS sequence"/>
</dbReference>
<feature type="compositionally biased region" description="Basic and acidic residues" evidence="1">
    <location>
        <begin position="22"/>
        <end position="36"/>
    </location>
</feature>
<comment type="caution">
    <text evidence="2">The sequence shown here is derived from an EMBL/GenBank/DDBJ whole genome shotgun (WGS) entry which is preliminary data.</text>
</comment>
<protein>
    <submittedName>
        <fullName evidence="2">Uncharacterized protein</fullName>
    </submittedName>
</protein>
<evidence type="ECO:0000313" key="3">
    <source>
        <dbReference type="Proteomes" id="UP000559256"/>
    </source>
</evidence>
<dbReference type="EMBL" id="JAACJM010000112">
    <property type="protein sequence ID" value="KAF5345444.1"/>
    <property type="molecule type" value="Genomic_DNA"/>
</dbReference>
<name>A0A8H5CQA8_9AGAR</name>
<feature type="region of interest" description="Disordered" evidence="1">
    <location>
        <begin position="1"/>
        <end position="44"/>
    </location>
</feature>
<organism evidence="2 3">
    <name type="scientific">Tetrapyrgos nigripes</name>
    <dbReference type="NCBI Taxonomy" id="182062"/>
    <lineage>
        <taxon>Eukaryota</taxon>
        <taxon>Fungi</taxon>
        <taxon>Dikarya</taxon>
        <taxon>Basidiomycota</taxon>
        <taxon>Agaricomycotina</taxon>
        <taxon>Agaricomycetes</taxon>
        <taxon>Agaricomycetidae</taxon>
        <taxon>Agaricales</taxon>
        <taxon>Marasmiineae</taxon>
        <taxon>Marasmiaceae</taxon>
        <taxon>Tetrapyrgos</taxon>
    </lineage>
</organism>
<dbReference type="AlphaFoldDB" id="A0A8H5CQA8"/>
<accession>A0A8H5CQA8</accession>
<evidence type="ECO:0000313" key="2">
    <source>
        <dbReference type="EMBL" id="KAF5345444.1"/>
    </source>
</evidence>
<evidence type="ECO:0000256" key="1">
    <source>
        <dbReference type="SAM" id="MobiDB-lite"/>
    </source>
</evidence>
<proteinExistence type="predicted"/>